<sequence>MPKLGTSLQIEQFFQVRFCAVKDKGKRGFSADDFYNISQHVVYYEMESSNIWFYWINARSDLLPTLAKKLKKDIRRPQDYRCVISGCSFSFFFSFEIESIESFFEVSGFNPLRICDLKRLEIALQKDIELYQLKDSPNIKLLQKLKPKFKNNPLRLLIDDNVNDLDAIINPIHIIYNERIIAQDRACKNVGCYFTGTNMARHEHSCALEKSPIISVQTSYGQRTDIIFELVKHKFLPSEALEYRKTTFLTFDIETFERESEETTASTVMHASHHVLSIAIGSNCGYEKVIIREDDSPEAAKKIVADFVRELQMQIETMRCLPDYFYKTAEKLQEKIDSMEKSQKRSKFQQLLRKLEQYLKVDVFGFNSAKFDIPVLAPYLLPQLQEHCGKLSVIKKGTSFFLVETDICSFKDVLNLTTPISLSGYLKQNRIAEEKGIWPYSLYRSVAEIKKCEDFPAYEEFYSELKQQNIPRELYDENRKIFNVEKWKNPEYTMVDWLKRYNLLDCNPLAHAIDRAFGNFQKVFKMDPSMSLSLP</sequence>
<dbReference type="EMBL" id="FN653016">
    <property type="protein sequence ID" value="CBY07023.1"/>
    <property type="molecule type" value="Genomic_DNA"/>
</dbReference>
<evidence type="ECO:0000313" key="2">
    <source>
        <dbReference type="Proteomes" id="UP000001307"/>
    </source>
</evidence>
<gene>
    <name evidence="1" type="ORF">GSOID_T00006104001</name>
</gene>
<organism evidence="1 2">
    <name type="scientific">Oikopleura dioica</name>
    <name type="common">Tunicate</name>
    <dbReference type="NCBI Taxonomy" id="34765"/>
    <lineage>
        <taxon>Eukaryota</taxon>
        <taxon>Metazoa</taxon>
        <taxon>Chordata</taxon>
        <taxon>Tunicata</taxon>
        <taxon>Appendicularia</taxon>
        <taxon>Copelata</taxon>
        <taxon>Oikopleuridae</taxon>
        <taxon>Oikopleura</taxon>
    </lineage>
</organism>
<protein>
    <recommendedName>
        <fullName evidence="3">DNA-directed DNA polymerase</fullName>
    </recommendedName>
</protein>
<dbReference type="AlphaFoldDB" id="E4WTV1"/>
<dbReference type="InParanoid" id="E4WTV1"/>
<name>E4WTV1_OIKDI</name>
<evidence type="ECO:0008006" key="3">
    <source>
        <dbReference type="Google" id="ProtNLM"/>
    </source>
</evidence>
<dbReference type="Proteomes" id="UP000001307">
    <property type="component" value="Unassembled WGS sequence"/>
</dbReference>
<accession>E4WTV1</accession>
<dbReference type="OrthoDB" id="5988713at2759"/>
<proteinExistence type="predicted"/>
<reference evidence="1 2" key="1">
    <citation type="journal article" date="2010" name="Science">
        <title>Plasticity of animal genome architecture unmasked by rapid evolution of a pelagic tunicate.</title>
        <authorList>
            <person name="Denoeud F."/>
            <person name="Henriet S."/>
            <person name="Mungpakdee S."/>
            <person name="Aury J.M."/>
            <person name="Da Silva C."/>
            <person name="Brinkmann H."/>
            <person name="Mikhaleva J."/>
            <person name="Olsen L.C."/>
            <person name="Jubin C."/>
            <person name="Canestro C."/>
            <person name="Bouquet J.M."/>
            <person name="Danks G."/>
            <person name="Poulain J."/>
            <person name="Campsteijn C."/>
            <person name="Adamski M."/>
            <person name="Cross I."/>
            <person name="Yadetie F."/>
            <person name="Muffato M."/>
            <person name="Louis A."/>
            <person name="Butcher S."/>
            <person name="Tsagkogeorga G."/>
            <person name="Konrad A."/>
            <person name="Singh S."/>
            <person name="Jensen M.F."/>
            <person name="Cong E.H."/>
            <person name="Eikeseth-Otteraa H."/>
            <person name="Noel B."/>
            <person name="Anthouard V."/>
            <person name="Porcel B.M."/>
            <person name="Kachouri-Lafond R."/>
            <person name="Nishino A."/>
            <person name="Ugolini M."/>
            <person name="Chourrout P."/>
            <person name="Nishida H."/>
            <person name="Aasland R."/>
            <person name="Huzurbazar S."/>
            <person name="Westhof E."/>
            <person name="Delsuc F."/>
            <person name="Lehrach H."/>
            <person name="Reinhardt R."/>
            <person name="Weissenbach J."/>
            <person name="Roy S.W."/>
            <person name="Artiguenave F."/>
            <person name="Postlethwait J.H."/>
            <person name="Manak J.R."/>
            <person name="Thompson E.M."/>
            <person name="Jaillon O."/>
            <person name="Du Pasquier L."/>
            <person name="Boudinot P."/>
            <person name="Liberles D.A."/>
            <person name="Volff J.N."/>
            <person name="Philippe H."/>
            <person name="Lenhard B."/>
            <person name="Roest Crollius H."/>
            <person name="Wincker P."/>
            <person name="Chourrout D."/>
        </authorList>
    </citation>
    <scope>NUCLEOTIDE SEQUENCE [LARGE SCALE GENOMIC DNA]</scope>
</reference>
<evidence type="ECO:0000313" key="1">
    <source>
        <dbReference type="EMBL" id="CBY07023.1"/>
    </source>
</evidence>
<keyword evidence="2" id="KW-1185">Reference proteome</keyword>